<protein>
    <submittedName>
        <fullName evidence="2">Uncharacterized protein</fullName>
    </submittedName>
</protein>
<sequence length="167" mass="19541">MRWCLKKLANDTIFILGSELLVILTISDWFAALVKVHISKTLLSITPISWSIFFWLLLGFFNGIQKFSYSTSFEGRCTAFFSMIGRFTLLSSFIYSCGRFPAETYSKISWTALLLFEVKDNDPRIFTSLCNFIRVIFLRIESSSNSNMHLRTFFKQYWLGALYKRRL</sequence>
<dbReference type="Proteomes" id="UP000030680">
    <property type="component" value="Unassembled WGS sequence"/>
</dbReference>
<name>M2Y7D6_GALSU</name>
<gene>
    <name evidence="2" type="ORF">Gasu_11240</name>
</gene>
<dbReference type="KEGG" id="gsl:Gasu_11240"/>
<dbReference type="EMBL" id="KB454490">
    <property type="protein sequence ID" value="EME31749.1"/>
    <property type="molecule type" value="Genomic_DNA"/>
</dbReference>
<feature type="transmembrane region" description="Helical" evidence="1">
    <location>
        <begin position="12"/>
        <end position="32"/>
    </location>
</feature>
<keyword evidence="1" id="KW-0472">Membrane</keyword>
<organism evidence="2 3">
    <name type="scientific">Galdieria sulphuraria</name>
    <name type="common">Red alga</name>
    <dbReference type="NCBI Taxonomy" id="130081"/>
    <lineage>
        <taxon>Eukaryota</taxon>
        <taxon>Rhodophyta</taxon>
        <taxon>Bangiophyceae</taxon>
        <taxon>Galdieriales</taxon>
        <taxon>Galdieriaceae</taxon>
        <taxon>Galdieria</taxon>
    </lineage>
</organism>
<keyword evidence="1" id="KW-1133">Transmembrane helix</keyword>
<reference evidence="3" key="1">
    <citation type="journal article" date="2013" name="Science">
        <title>Gene transfer from bacteria and archaea facilitated evolution of an extremophilic eukaryote.</title>
        <authorList>
            <person name="Schonknecht G."/>
            <person name="Chen W.H."/>
            <person name="Ternes C.M."/>
            <person name="Barbier G.G."/>
            <person name="Shrestha R.P."/>
            <person name="Stanke M."/>
            <person name="Brautigam A."/>
            <person name="Baker B.J."/>
            <person name="Banfield J.F."/>
            <person name="Garavito R.M."/>
            <person name="Carr K."/>
            <person name="Wilkerson C."/>
            <person name="Rensing S.A."/>
            <person name="Gagneul D."/>
            <person name="Dickenson N.E."/>
            <person name="Oesterhelt C."/>
            <person name="Lercher M.J."/>
            <person name="Weber A.P."/>
        </authorList>
    </citation>
    <scope>NUCLEOTIDE SEQUENCE [LARGE SCALE GENOMIC DNA]</scope>
    <source>
        <strain evidence="3">074W</strain>
    </source>
</reference>
<evidence type="ECO:0000313" key="2">
    <source>
        <dbReference type="EMBL" id="EME31749.1"/>
    </source>
</evidence>
<dbReference type="GeneID" id="17090372"/>
<accession>M2Y7D6</accession>
<dbReference type="RefSeq" id="XP_005708269.1">
    <property type="nucleotide sequence ID" value="XM_005708212.1"/>
</dbReference>
<keyword evidence="1" id="KW-0812">Transmembrane</keyword>
<dbReference type="Gramene" id="EME31749">
    <property type="protein sequence ID" value="EME31749"/>
    <property type="gene ID" value="Gasu_11240"/>
</dbReference>
<evidence type="ECO:0000256" key="1">
    <source>
        <dbReference type="SAM" id="Phobius"/>
    </source>
</evidence>
<keyword evidence="3" id="KW-1185">Reference proteome</keyword>
<dbReference type="AlphaFoldDB" id="M2Y7D6"/>
<proteinExistence type="predicted"/>
<evidence type="ECO:0000313" key="3">
    <source>
        <dbReference type="Proteomes" id="UP000030680"/>
    </source>
</evidence>
<feature type="transmembrane region" description="Helical" evidence="1">
    <location>
        <begin position="44"/>
        <end position="64"/>
    </location>
</feature>
<dbReference type="OrthoDB" id="10483378at2759"/>